<evidence type="ECO:0000313" key="3">
    <source>
        <dbReference type="Proteomes" id="UP000076770"/>
    </source>
</evidence>
<reference evidence="3" key="1">
    <citation type="submission" date="2016-04" db="EMBL/GenBank/DDBJ databases">
        <authorList>
            <person name="Shah S.A."/>
            <person name="Garrett R.A."/>
        </authorList>
    </citation>
    <scope>NUCLEOTIDE SEQUENCE [LARGE SCALE GENOMIC DNA]</scope>
    <source>
        <strain evidence="3">ATCC 35091 / DSM 1616 / JCM 8930 / NBRC 15331 / P1</strain>
    </source>
</reference>
<dbReference type="EMBL" id="LT549890">
    <property type="protein sequence ID" value="SAI84652.1"/>
    <property type="molecule type" value="Genomic_DNA"/>
</dbReference>
<keyword evidence="1" id="KW-0472">Membrane</keyword>
<accession>A0A157SZW4</accession>
<protein>
    <submittedName>
        <fullName evidence="2">Uncharacterized protein</fullName>
    </submittedName>
</protein>
<dbReference type="PATRIC" id="fig|2287.9.peg.1108"/>
<keyword evidence="1" id="KW-1133">Transmembrane helix</keyword>
<evidence type="ECO:0000313" key="2">
    <source>
        <dbReference type="EMBL" id="SAI84652.1"/>
    </source>
</evidence>
<keyword evidence="1" id="KW-0812">Transmembrane</keyword>
<proteinExistence type="predicted"/>
<organism evidence="2 3">
    <name type="scientific">Saccharolobus solfataricus</name>
    <name type="common">Sulfolobus solfataricus</name>
    <dbReference type="NCBI Taxonomy" id="2287"/>
    <lineage>
        <taxon>Archaea</taxon>
        <taxon>Thermoproteota</taxon>
        <taxon>Thermoprotei</taxon>
        <taxon>Sulfolobales</taxon>
        <taxon>Sulfolobaceae</taxon>
        <taxon>Saccharolobus</taxon>
    </lineage>
</organism>
<feature type="transmembrane region" description="Helical" evidence="1">
    <location>
        <begin position="55"/>
        <end position="75"/>
    </location>
</feature>
<dbReference type="AlphaFoldDB" id="A0A157SZW4"/>
<feature type="transmembrane region" description="Helical" evidence="1">
    <location>
        <begin position="6"/>
        <end position="34"/>
    </location>
</feature>
<name>A0A157SZW4_SACSO</name>
<sequence length="99" mass="11455">MFYRSLIIFFHFFSSRFGINSCVITRISISLAIIISHKYGKGAKEHNSLALPKKLMIQIMSSGLGKIPLLTLYLIIGRVNFLWQILRIMLKVILRKLIF</sequence>
<evidence type="ECO:0000256" key="1">
    <source>
        <dbReference type="SAM" id="Phobius"/>
    </source>
</evidence>
<dbReference type="Proteomes" id="UP000076770">
    <property type="component" value="Chromosome i"/>
</dbReference>
<gene>
    <name evidence="2" type="ORF">SSOP1_1098</name>
</gene>